<keyword evidence="2" id="KW-1185">Reference proteome</keyword>
<dbReference type="Proteomes" id="UP001056120">
    <property type="component" value="Linkage Group LG01"/>
</dbReference>
<proteinExistence type="predicted"/>
<dbReference type="EMBL" id="CM042018">
    <property type="protein sequence ID" value="KAI3827379.1"/>
    <property type="molecule type" value="Genomic_DNA"/>
</dbReference>
<accession>A0ACB9K550</accession>
<sequence length="115" mass="12322">MPSRSLGDGPIVEFRCIFCTAQDMILMFSLCTSTTTILYSDLFSSHVAAPKLLLLLRSIFAPAFSKEEDSSTGCRLVASAAVDGDIGDDGGSSNFTRFQVDLCKVKGSDVYPPAQ</sequence>
<reference evidence="2" key="1">
    <citation type="journal article" date="2022" name="Mol. Ecol. Resour.">
        <title>The genomes of chicory, endive, great burdock and yacon provide insights into Asteraceae palaeo-polyploidization history and plant inulin production.</title>
        <authorList>
            <person name="Fan W."/>
            <person name="Wang S."/>
            <person name="Wang H."/>
            <person name="Wang A."/>
            <person name="Jiang F."/>
            <person name="Liu H."/>
            <person name="Zhao H."/>
            <person name="Xu D."/>
            <person name="Zhang Y."/>
        </authorList>
    </citation>
    <scope>NUCLEOTIDE SEQUENCE [LARGE SCALE GENOMIC DNA]</scope>
    <source>
        <strain evidence="2">cv. Yunnan</strain>
    </source>
</reference>
<protein>
    <submittedName>
        <fullName evidence="1">Uncharacterized protein</fullName>
    </submittedName>
</protein>
<organism evidence="1 2">
    <name type="scientific">Smallanthus sonchifolius</name>
    <dbReference type="NCBI Taxonomy" id="185202"/>
    <lineage>
        <taxon>Eukaryota</taxon>
        <taxon>Viridiplantae</taxon>
        <taxon>Streptophyta</taxon>
        <taxon>Embryophyta</taxon>
        <taxon>Tracheophyta</taxon>
        <taxon>Spermatophyta</taxon>
        <taxon>Magnoliopsida</taxon>
        <taxon>eudicotyledons</taxon>
        <taxon>Gunneridae</taxon>
        <taxon>Pentapetalae</taxon>
        <taxon>asterids</taxon>
        <taxon>campanulids</taxon>
        <taxon>Asterales</taxon>
        <taxon>Asteraceae</taxon>
        <taxon>Asteroideae</taxon>
        <taxon>Heliantheae alliance</taxon>
        <taxon>Millerieae</taxon>
        <taxon>Smallanthus</taxon>
    </lineage>
</organism>
<reference evidence="1 2" key="2">
    <citation type="journal article" date="2022" name="Mol. Ecol. Resour.">
        <title>The genomes of chicory, endive, great burdock and yacon provide insights into Asteraceae paleo-polyploidization history and plant inulin production.</title>
        <authorList>
            <person name="Fan W."/>
            <person name="Wang S."/>
            <person name="Wang H."/>
            <person name="Wang A."/>
            <person name="Jiang F."/>
            <person name="Liu H."/>
            <person name="Zhao H."/>
            <person name="Xu D."/>
            <person name="Zhang Y."/>
        </authorList>
    </citation>
    <scope>NUCLEOTIDE SEQUENCE [LARGE SCALE GENOMIC DNA]</scope>
    <source>
        <strain evidence="2">cv. Yunnan</strain>
        <tissue evidence="1">Leaves</tissue>
    </source>
</reference>
<name>A0ACB9K550_9ASTR</name>
<evidence type="ECO:0000313" key="1">
    <source>
        <dbReference type="EMBL" id="KAI3827379.1"/>
    </source>
</evidence>
<evidence type="ECO:0000313" key="2">
    <source>
        <dbReference type="Proteomes" id="UP001056120"/>
    </source>
</evidence>
<gene>
    <name evidence="1" type="ORF">L1987_01452</name>
</gene>
<comment type="caution">
    <text evidence="1">The sequence shown here is derived from an EMBL/GenBank/DDBJ whole genome shotgun (WGS) entry which is preliminary data.</text>
</comment>